<keyword evidence="6 7" id="KW-0170">Cobalt</keyword>
<feature type="binding site" evidence="7">
    <location>
        <position position="226"/>
    </location>
    <ligand>
        <name>cyanocob(III)alamin</name>
        <dbReference type="ChEBI" id="CHEBI:17439"/>
    </ligand>
</feature>
<keyword evidence="3" id="KW-0171">Cobalt transport</keyword>
<feature type="binding site" evidence="7">
    <location>
        <position position="439"/>
    </location>
    <ligand>
        <name>cyanocob(III)alamin</name>
        <dbReference type="ChEBI" id="CHEBI:17439"/>
    </ligand>
</feature>
<comment type="similarity">
    <text evidence="2">Belongs to the eukaryotic cobalamin transport proteins family.</text>
</comment>
<keyword evidence="8" id="KW-1015">Disulfide bond</keyword>
<dbReference type="AlphaFoldDB" id="A0A6A4SS69"/>
<feature type="binding site" evidence="7">
    <location>
        <position position="274"/>
    </location>
    <ligand>
        <name>cyanocob(III)alamin</name>
        <dbReference type="ChEBI" id="CHEBI:17439"/>
    </ligand>
</feature>
<keyword evidence="5" id="KW-0732">Signal</keyword>
<evidence type="ECO:0000259" key="10">
    <source>
        <dbReference type="Pfam" id="PF14478"/>
    </source>
</evidence>
<accession>A0A6A4SS69</accession>
<evidence type="ECO:0000256" key="3">
    <source>
        <dbReference type="ARBA" id="ARBA00022426"/>
    </source>
</evidence>
<feature type="binding site" evidence="7">
    <location>
        <begin position="430"/>
        <end position="432"/>
    </location>
    <ligand>
        <name>cyanocob(III)alamin</name>
        <dbReference type="ChEBI" id="CHEBI:17439"/>
    </ligand>
</feature>
<dbReference type="Pfam" id="PF01122">
    <property type="entry name" value="Cobalamin_bind"/>
    <property type="match status" value="1"/>
</dbReference>
<keyword evidence="4" id="KW-0964">Secreted</keyword>
<keyword evidence="3" id="KW-0406">Ion transport</keyword>
<dbReference type="Pfam" id="PF14478">
    <property type="entry name" value="DUF4430"/>
    <property type="match status" value="1"/>
</dbReference>
<dbReference type="Proteomes" id="UP000438429">
    <property type="component" value="Unassembled WGS sequence"/>
</dbReference>
<evidence type="ECO:0000256" key="6">
    <source>
        <dbReference type="ARBA" id="ARBA00023285"/>
    </source>
</evidence>
<dbReference type="Gene3D" id="1.50.10.20">
    <property type="match status" value="1"/>
</dbReference>
<evidence type="ECO:0000256" key="1">
    <source>
        <dbReference type="ARBA" id="ARBA00004613"/>
    </source>
</evidence>
<feature type="region of interest" description="Disordered" evidence="9">
    <location>
        <begin position="1"/>
        <end position="28"/>
    </location>
</feature>
<comment type="subcellular location">
    <subcellularLocation>
        <location evidence="1">Secreted</location>
    </subcellularLocation>
</comment>
<dbReference type="Gene3D" id="2.170.130.30">
    <property type="match status" value="1"/>
</dbReference>
<keyword evidence="3" id="KW-0813">Transport</keyword>
<dbReference type="PANTHER" id="PTHR10559:SF18">
    <property type="entry name" value="TRANSCOBALAMIN II"/>
    <property type="match status" value="1"/>
</dbReference>
<dbReference type="GO" id="GO:0006824">
    <property type="term" value="P:cobalt ion transport"/>
    <property type="evidence" value="ECO:0007669"/>
    <property type="project" value="UniProtKB-KW"/>
</dbReference>
<protein>
    <recommendedName>
        <fullName evidence="10">Transcobalamin-like C-terminal domain-containing protein</fullName>
    </recommendedName>
</protein>
<dbReference type="InterPro" id="IPR002157">
    <property type="entry name" value="Cbl-bd_prot"/>
</dbReference>
<dbReference type="GO" id="GO:0031419">
    <property type="term" value="F:cobalamin binding"/>
    <property type="evidence" value="ECO:0007669"/>
    <property type="project" value="InterPro"/>
</dbReference>
<evidence type="ECO:0000256" key="9">
    <source>
        <dbReference type="SAM" id="MobiDB-lite"/>
    </source>
</evidence>
<evidence type="ECO:0000256" key="7">
    <source>
        <dbReference type="PIRSR" id="PIRSR602157-1"/>
    </source>
</evidence>
<dbReference type="InterPro" id="IPR051588">
    <property type="entry name" value="Cobalamin_Transport"/>
</dbReference>
<dbReference type="GO" id="GO:0015889">
    <property type="term" value="P:cobalamin transport"/>
    <property type="evidence" value="ECO:0007669"/>
    <property type="project" value="InterPro"/>
</dbReference>
<evidence type="ECO:0000313" key="12">
    <source>
        <dbReference type="Proteomes" id="UP000438429"/>
    </source>
</evidence>
<feature type="binding site" evidence="7">
    <location>
        <begin position="181"/>
        <end position="185"/>
    </location>
    <ligand>
        <name>cyanocob(III)alamin</name>
        <dbReference type="ChEBI" id="CHEBI:17439"/>
    </ligand>
</feature>
<dbReference type="PANTHER" id="PTHR10559">
    <property type="entry name" value="TRANSCOBALAMIN-1/GASTRIC INTRINSIC FACTOR"/>
    <property type="match status" value="1"/>
</dbReference>
<feature type="binding site" evidence="7">
    <location>
        <position position="461"/>
    </location>
    <ligand>
        <name>cyanocob(III)alamin</name>
        <dbReference type="ChEBI" id="CHEBI:17439"/>
    </ligand>
</feature>
<gene>
    <name evidence="11" type="ORF">F2P81_013937</name>
</gene>
<evidence type="ECO:0000313" key="11">
    <source>
        <dbReference type="EMBL" id="KAF0033871.1"/>
    </source>
</evidence>
<sequence>MVVRPVTGSEEEPGGTTTNGSDLEDPSGYRSEELMGGVLWNPPGAKQLLRLFTGDTEASNNELLLSLNKDLLRSLERQGGLPNPSVHLALRISNHHNLAKENEHLNRLKTHLHNDLQNSLSNSQSVVGLLALYTLALKSSCYDLNTVTFTVRETSETLLTHLKRQMEQEKEHIAYSHRPLTNYYQYSLGVLALCTSGIRVNNHVSNKLIKAVEQQHLKHGDTESTDTYAMAGMALQCVKDAGFHVQNAAELDTALSTIKQKLLASRRTDGHIGNEFSTGVAVQALLAMGSPAADFAAAMEAMRIDARSNTYHNPMAISHILPALQQKSYLTVKSKECLSEDDTLVLEPIDPVVVLPSDTKVAVAVEVVTSSGAAAVYSVDVPKGSSLLEALELLKAKSVDFTFEKESSLWGPFLSVVNGEQARQSDRRYWHLSSDGTALSQGINDFKIEAAQKITIKNTSY</sequence>
<name>A0A6A4SS69_SCOMX</name>
<evidence type="ECO:0000256" key="2">
    <source>
        <dbReference type="ARBA" id="ARBA00006449"/>
    </source>
</evidence>
<organism evidence="11 12">
    <name type="scientific">Scophthalmus maximus</name>
    <name type="common">Turbot</name>
    <name type="synonym">Psetta maxima</name>
    <dbReference type="NCBI Taxonomy" id="52904"/>
    <lineage>
        <taxon>Eukaryota</taxon>
        <taxon>Metazoa</taxon>
        <taxon>Chordata</taxon>
        <taxon>Craniata</taxon>
        <taxon>Vertebrata</taxon>
        <taxon>Euteleostomi</taxon>
        <taxon>Actinopterygii</taxon>
        <taxon>Neopterygii</taxon>
        <taxon>Teleostei</taxon>
        <taxon>Neoteleostei</taxon>
        <taxon>Acanthomorphata</taxon>
        <taxon>Carangaria</taxon>
        <taxon>Pleuronectiformes</taxon>
        <taxon>Pleuronectoidei</taxon>
        <taxon>Scophthalmidae</taxon>
        <taxon>Scophthalmus</taxon>
    </lineage>
</organism>
<evidence type="ECO:0000256" key="8">
    <source>
        <dbReference type="PIRSR" id="PIRSR602157-2"/>
    </source>
</evidence>
<dbReference type="InterPro" id="IPR027954">
    <property type="entry name" value="Transcobalamin-like_C"/>
</dbReference>
<proteinExistence type="inferred from homology"/>
<comment type="caution">
    <text evidence="11">The sequence shown here is derived from an EMBL/GenBank/DDBJ whole genome shotgun (WGS) entry which is preliminary data.</text>
</comment>
<reference evidence="11 12" key="1">
    <citation type="submission" date="2019-06" db="EMBL/GenBank/DDBJ databases">
        <title>Draft genomes of female and male turbot (Scophthalmus maximus).</title>
        <authorList>
            <person name="Xu H."/>
            <person name="Xu X.-W."/>
            <person name="Shao C."/>
            <person name="Chen S."/>
        </authorList>
    </citation>
    <scope>NUCLEOTIDE SEQUENCE [LARGE SCALE GENOMIC DNA]</scope>
    <source>
        <strain evidence="11">Ysfricsl-2016a</strain>
        <tissue evidence="11">Blood</tissue>
    </source>
</reference>
<feature type="disulfide bond" evidence="8">
    <location>
        <begin position="194"/>
        <end position="237"/>
    </location>
</feature>
<evidence type="ECO:0000256" key="5">
    <source>
        <dbReference type="ARBA" id="ARBA00022729"/>
    </source>
</evidence>
<dbReference type="EMBL" id="VEVO01000012">
    <property type="protein sequence ID" value="KAF0033871.1"/>
    <property type="molecule type" value="Genomic_DNA"/>
</dbReference>
<dbReference type="GO" id="GO:0005615">
    <property type="term" value="C:extracellular space"/>
    <property type="evidence" value="ECO:0007669"/>
    <property type="project" value="TreeGrafter"/>
</dbReference>
<feature type="domain" description="Transcobalamin-like C-terminal" evidence="10">
    <location>
        <begin position="384"/>
        <end position="459"/>
    </location>
</feature>
<evidence type="ECO:0000256" key="4">
    <source>
        <dbReference type="ARBA" id="ARBA00022525"/>
    </source>
</evidence>